<feature type="non-terminal residue" evidence="8">
    <location>
        <position position="91"/>
    </location>
</feature>
<protein>
    <recommendedName>
        <fullName evidence="7">ABC transporter domain-containing protein</fullName>
    </recommendedName>
</protein>
<dbReference type="InterPro" id="IPR003439">
    <property type="entry name" value="ABC_transporter-like_ATP-bd"/>
</dbReference>
<evidence type="ECO:0000256" key="3">
    <source>
        <dbReference type="ARBA" id="ARBA00022475"/>
    </source>
</evidence>
<dbReference type="InterPro" id="IPR050388">
    <property type="entry name" value="ABC_Ni/Peptide_Import"/>
</dbReference>
<dbReference type="GO" id="GO:0016020">
    <property type="term" value="C:membrane"/>
    <property type="evidence" value="ECO:0007669"/>
    <property type="project" value="UniProtKB-SubCell"/>
</dbReference>
<evidence type="ECO:0000259" key="7">
    <source>
        <dbReference type="Pfam" id="PF00005"/>
    </source>
</evidence>
<reference evidence="8" key="1">
    <citation type="journal article" date="2014" name="Front. Microbiol.">
        <title>High frequency of phylogenetically diverse reductive dehalogenase-homologous genes in deep subseafloor sedimentary metagenomes.</title>
        <authorList>
            <person name="Kawai M."/>
            <person name="Futagami T."/>
            <person name="Toyoda A."/>
            <person name="Takaki Y."/>
            <person name="Nishi S."/>
            <person name="Hori S."/>
            <person name="Arai W."/>
            <person name="Tsubouchi T."/>
            <person name="Morono Y."/>
            <person name="Uchiyama I."/>
            <person name="Ito T."/>
            <person name="Fujiyama A."/>
            <person name="Inagaki F."/>
            <person name="Takami H."/>
        </authorList>
    </citation>
    <scope>NUCLEOTIDE SEQUENCE</scope>
    <source>
        <strain evidence="8">Expedition CK06-06</strain>
    </source>
</reference>
<evidence type="ECO:0000313" key="8">
    <source>
        <dbReference type="EMBL" id="GAI49349.1"/>
    </source>
</evidence>
<dbReference type="GO" id="GO:0016887">
    <property type="term" value="F:ATP hydrolysis activity"/>
    <property type="evidence" value="ECO:0007669"/>
    <property type="project" value="InterPro"/>
</dbReference>
<organism evidence="8">
    <name type="scientific">marine sediment metagenome</name>
    <dbReference type="NCBI Taxonomy" id="412755"/>
    <lineage>
        <taxon>unclassified sequences</taxon>
        <taxon>metagenomes</taxon>
        <taxon>ecological metagenomes</taxon>
    </lineage>
</organism>
<dbReference type="PANTHER" id="PTHR43297:SF14">
    <property type="entry name" value="ATPASE AAA-TYPE CORE DOMAIN-CONTAINING PROTEIN"/>
    <property type="match status" value="1"/>
</dbReference>
<dbReference type="Gene3D" id="3.40.50.300">
    <property type="entry name" value="P-loop containing nucleotide triphosphate hydrolases"/>
    <property type="match status" value="1"/>
</dbReference>
<proteinExistence type="predicted"/>
<evidence type="ECO:0000256" key="2">
    <source>
        <dbReference type="ARBA" id="ARBA00022448"/>
    </source>
</evidence>
<dbReference type="PANTHER" id="PTHR43297">
    <property type="entry name" value="OLIGOPEPTIDE TRANSPORT ATP-BINDING PROTEIN APPD"/>
    <property type="match status" value="1"/>
</dbReference>
<keyword evidence="4" id="KW-0997">Cell inner membrane</keyword>
<comment type="subcellular location">
    <subcellularLocation>
        <location evidence="1">Membrane</location>
    </subcellularLocation>
</comment>
<dbReference type="GO" id="GO:0005524">
    <property type="term" value="F:ATP binding"/>
    <property type="evidence" value="ECO:0007669"/>
    <property type="project" value="InterPro"/>
</dbReference>
<sequence>MNEENLLLDVRDLKVYFHIEQGIVRAVDGVSFNIKKGQSIGIVGESGCGKSVTALSLMLLHPQPEGKIESGNIYYYSNGGNIMDIAKLDIH</sequence>
<comment type="caution">
    <text evidence="8">The sequence shown here is derived from an EMBL/GenBank/DDBJ whole genome shotgun (WGS) entry which is preliminary data.</text>
</comment>
<evidence type="ECO:0000256" key="5">
    <source>
        <dbReference type="ARBA" id="ARBA00022967"/>
    </source>
</evidence>
<dbReference type="SUPFAM" id="SSF52540">
    <property type="entry name" value="P-loop containing nucleoside triphosphate hydrolases"/>
    <property type="match status" value="1"/>
</dbReference>
<keyword evidence="5" id="KW-1278">Translocase</keyword>
<accession>X1R1C2</accession>
<keyword evidence="6" id="KW-0472">Membrane</keyword>
<dbReference type="AlphaFoldDB" id="X1R1C2"/>
<dbReference type="EMBL" id="BARV01041289">
    <property type="protein sequence ID" value="GAI49349.1"/>
    <property type="molecule type" value="Genomic_DNA"/>
</dbReference>
<keyword evidence="3" id="KW-1003">Cell membrane</keyword>
<evidence type="ECO:0000256" key="1">
    <source>
        <dbReference type="ARBA" id="ARBA00004370"/>
    </source>
</evidence>
<gene>
    <name evidence="8" type="ORF">S06H3_62565</name>
</gene>
<dbReference type="Pfam" id="PF00005">
    <property type="entry name" value="ABC_tran"/>
    <property type="match status" value="1"/>
</dbReference>
<dbReference type="InterPro" id="IPR027417">
    <property type="entry name" value="P-loop_NTPase"/>
</dbReference>
<feature type="domain" description="ABC transporter" evidence="7">
    <location>
        <begin position="28"/>
        <end position="69"/>
    </location>
</feature>
<keyword evidence="2" id="KW-0813">Transport</keyword>
<evidence type="ECO:0000256" key="4">
    <source>
        <dbReference type="ARBA" id="ARBA00022519"/>
    </source>
</evidence>
<evidence type="ECO:0000256" key="6">
    <source>
        <dbReference type="ARBA" id="ARBA00023136"/>
    </source>
</evidence>
<name>X1R1C2_9ZZZZ</name>